<dbReference type="Gene3D" id="1.20.1280.50">
    <property type="match status" value="1"/>
</dbReference>
<accession>A0A9D4UH11</accession>
<evidence type="ECO:0000313" key="2">
    <source>
        <dbReference type="EMBL" id="KAI5067761.1"/>
    </source>
</evidence>
<sequence length="487" mass="52579">MKLRIRAASVGASSTFKVEVPAACSLQGLEDAIAEALQSRGIPVPHPLRISLNKRESIQGHSTSLLSQFGICNGDLLFYFESSDASSETTVGLNPDTASMRRELCAAAAARRASALTHPQTEGEGVNGGSLTSVVNDPHSSSNVADTCTDMQIDGENLPQDTHVDAVDAEQERLSNSIPAILQRILNAENGSVSRPSDFLLLAVHAVMLETGFTVMNAVEEGHTLPGGWSNGGVANICYMLRNMPDAVNAVGSVVLKSLTLGGNVVIYGTITGSGLSPRKISLLTSKHIIGNTISHDDPISSFSDLFELWKCAKDELSLPLLTALCEMTGLPPPSSFLVIPTELKMKILDRLTAMDLVKVGSTCSELRHLSANDELWKKLFYEDFGNPSAAQQLVSFRGWKSAYAVRFLDKKRMLERRPHIHRPFYGIGSRSRFPRIIGGDYDIYPPFGGGPFRSGLGGAHGPLGGIQGRFRGIHGRLRDDDLGNRW</sequence>
<dbReference type="EMBL" id="JABFUD020000017">
    <property type="protein sequence ID" value="KAI5067761.1"/>
    <property type="molecule type" value="Genomic_DNA"/>
</dbReference>
<evidence type="ECO:0000313" key="3">
    <source>
        <dbReference type="Proteomes" id="UP000886520"/>
    </source>
</evidence>
<dbReference type="Gene3D" id="3.40.1000.30">
    <property type="match status" value="1"/>
</dbReference>
<proteinExistence type="predicted"/>
<dbReference type="InterPro" id="IPR001810">
    <property type="entry name" value="F-box_dom"/>
</dbReference>
<comment type="caution">
    <text evidence="2">The sequence shown here is derived from an EMBL/GenBank/DDBJ whole genome shotgun (WGS) entry which is preliminary data.</text>
</comment>
<reference evidence="2" key="1">
    <citation type="submission" date="2021-01" db="EMBL/GenBank/DDBJ databases">
        <title>Adiantum capillus-veneris genome.</title>
        <authorList>
            <person name="Fang Y."/>
            <person name="Liao Q."/>
        </authorList>
    </citation>
    <scope>NUCLEOTIDE SEQUENCE</scope>
    <source>
        <strain evidence="2">H3</strain>
        <tissue evidence="2">Leaf</tissue>
    </source>
</reference>
<evidence type="ECO:0000259" key="1">
    <source>
        <dbReference type="PROSITE" id="PS50181"/>
    </source>
</evidence>
<dbReference type="PANTHER" id="PTHR47602:SF2">
    <property type="entry name" value="F-BOX PROTEIN SKIP22"/>
    <property type="match status" value="1"/>
</dbReference>
<organism evidence="2 3">
    <name type="scientific">Adiantum capillus-veneris</name>
    <name type="common">Maidenhair fern</name>
    <dbReference type="NCBI Taxonomy" id="13818"/>
    <lineage>
        <taxon>Eukaryota</taxon>
        <taxon>Viridiplantae</taxon>
        <taxon>Streptophyta</taxon>
        <taxon>Embryophyta</taxon>
        <taxon>Tracheophyta</taxon>
        <taxon>Polypodiopsida</taxon>
        <taxon>Polypodiidae</taxon>
        <taxon>Polypodiales</taxon>
        <taxon>Pteridineae</taxon>
        <taxon>Pteridaceae</taxon>
        <taxon>Vittarioideae</taxon>
        <taxon>Adiantum</taxon>
    </lineage>
</organism>
<dbReference type="SMART" id="SM00256">
    <property type="entry name" value="FBOX"/>
    <property type="match status" value="1"/>
</dbReference>
<dbReference type="CDD" id="cd22165">
    <property type="entry name" value="F-box_AtSKIP22-like"/>
    <property type="match status" value="1"/>
</dbReference>
<dbReference type="Proteomes" id="UP000886520">
    <property type="component" value="Chromosome 17"/>
</dbReference>
<dbReference type="PROSITE" id="PS50181">
    <property type="entry name" value="FBOX"/>
    <property type="match status" value="1"/>
</dbReference>
<dbReference type="Pfam" id="PF12937">
    <property type="entry name" value="F-box-like"/>
    <property type="match status" value="1"/>
</dbReference>
<keyword evidence="3" id="KW-1185">Reference proteome</keyword>
<gene>
    <name evidence="2" type="ORF">GOP47_0018289</name>
</gene>
<name>A0A9D4UH11_ADICA</name>
<dbReference type="PANTHER" id="PTHR47602">
    <property type="entry name" value="F-BOX PROTEIN SKIP22"/>
    <property type="match status" value="1"/>
</dbReference>
<dbReference type="OrthoDB" id="101791at2759"/>
<dbReference type="AlphaFoldDB" id="A0A9D4UH11"/>
<feature type="domain" description="F-box" evidence="1">
    <location>
        <begin position="334"/>
        <end position="380"/>
    </location>
</feature>
<protein>
    <recommendedName>
        <fullName evidence="1">F-box domain-containing protein</fullName>
    </recommendedName>
</protein>
<dbReference type="InterPro" id="IPR036047">
    <property type="entry name" value="F-box-like_dom_sf"/>
</dbReference>
<dbReference type="SUPFAM" id="SSF81383">
    <property type="entry name" value="F-box domain"/>
    <property type="match status" value="1"/>
</dbReference>